<keyword evidence="8" id="KW-1185">Reference proteome</keyword>
<gene>
    <name evidence="7" type="ORF">SAMN05444682_112160</name>
</gene>
<dbReference type="STRING" id="1477437.SAMN05444682_112160"/>
<keyword evidence="4 7" id="KW-0808">Transferase</keyword>
<organism evidence="7 8">
    <name type="scientific">Parapedobacter indicus</name>
    <dbReference type="NCBI Taxonomy" id="1477437"/>
    <lineage>
        <taxon>Bacteria</taxon>
        <taxon>Pseudomonadati</taxon>
        <taxon>Bacteroidota</taxon>
        <taxon>Sphingobacteriia</taxon>
        <taxon>Sphingobacteriales</taxon>
        <taxon>Sphingobacteriaceae</taxon>
        <taxon>Parapedobacter</taxon>
    </lineage>
</organism>
<evidence type="ECO:0000256" key="6">
    <source>
        <dbReference type="ARBA" id="ARBA00023315"/>
    </source>
</evidence>
<dbReference type="RefSeq" id="WP_090630875.1">
    <property type="nucleotide sequence ID" value="NZ_FOQO01000012.1"/>
</dbReference>
<dbReference type="Proteomes" id="UP000198670">
    <property type="component" value="Unassembled WGS sequence"/>
</dbReference>
<protein>
    <submittedName>
        <fullName evidence="7">Lipid A biosynthesis acyltransferase</fullName>
    </submittedName>
</protein>
<comment type="subcellular location">
    <subcellularLocation>
        <location evidence="1">Cell inner membrane</location>
    </subcellularLocation>
</comment>
<evidence type="ECO:0000256" key="5">
    <source>
        <dbReference type="ARBA" id="ARBA00023136"/>
    </source>
</evidence>
<evidence type="ECO:0000313" key="7">
    <source>
        <dbReference type="EMBL" id="SFJ69768.1"/>
    </source>
</evidence>
<dbReference type="OrthoDB" id="1373292at2"/>
<dbReference type="Pfam" id="PF03279">
    <property type="entry name" value="Lip_A_acyltrans"/>
    <property type="match status" value="1"/>
</dbReference>
<reference evidence="7 8" key="1">
    <citation type="submission" date="2016-10" db="EMBL/GenBank/DDBJ databases">
        <authorList>
            <person name="de Groot N.N."/>
        </authorList>
    </citation>
    <scope>NUCLEOTIDE SEQUENCE [LARGE SCALE GENOMIC DNA]</scope>
    <source>
        <strain evidence="7 8">RK1</strain>
    </source>
</reference>
<name>A0A1I3TF19_9SPHI</name>
<keyword evidence="3" id="KW-0997">Cell inner membrane</keyword>
<dbReference type="GO" id="GO:0016746">
    <property type="term" value="F:acyltransferase activity"/>
    <property type="evidence" value="ECO:0007669"/>
    <property type="project" value="UniProtKB-KW"/>
</dbReference>
<dbReference type="GO" id="GO:0005886">
    <property type="term" value="C:plasma membrane"/>
    <property type="evidence" value="ECO:0007669"/>
    <property type="project" value="UniProtKB-SubCell"/>
</dbReference>
<evidence type="ECO:0000256" key="2">
    <source>
        <dbReference type="ARBA" id="ARBA00022475"/>
    </source>
</evidence>
<evidence type="ECO:0000313" key="8">
    <source>
        <dbReference type="Proteomes" id="UP000198670"/>
    </source>
</evidence>
<dbReference type="GO" id="GO:0009247">
    <property type="term" value="P:glycolipid biosynthetic process"/>
    <property type="evidence" value="ECO:0007669"/>
    <property type="project" value="UniProtKB-ARBA"/>
</dbReference>
<keyword evidence="6 7" id="KW-0012">Acyltransferase</keyword>
<dbReference type="EMBL" id="FOQO01000012">
    <property type="protein sequence ID" value="SFJ69768.1"/>
    <property type="molecule type" value="Genomic_DNA"/>
</dbReference>
<proteinExistence type="predicted"/>
<keyword evidence="5" id="KW-0472">Membrane</keyword>
<dbReference type="InterPro" id="IPR004960">
    <property type="entry name" value="LipA_acyltrans"/>
</dbReference>
<sequence length="345" mass="39877">METEDYQKRASYIRKLAATMNPYETMNRLYQFTFLSANLINFLPTMAYSQHLSMFGASFFNQQMNRLDYECFADELPYGTTGWTEATIDRLKATPGIICTLHMGAYRLINYLLARSGVPFAILMSARASQQQGEDFKRLFQAIQTGQPDAKLAIIEAESRGTIWQLMGLLKRGYNLLMYLDGYSGQPTQQDQLVTVPFLAQHVLLRKGAAFLANRLEKPLYPILCVRQPNYDVRILEGTSLYGSRTADETWPELAMNHLFAFFGTVIQHHPAQWENWFFLHQQVNVKQLYAGQTNNFFHSALDPADFGIFGLHGKHYLLRKRGYESFEISKNVFHEVWKLWTKKD</sequence>
<evidence type="ECO:0000256" key="4">
    <source>
        <dbReference type="ARBA" id="ARBA00022679"/>
    </source>
</evidence>
<keyword evidence="2" id="KW-1003">Cell membrane</keyword>
<accession>A0A1I3TF19</accession>
<evidence type="ECO:0000256" key="3">
    <source>
        <dbReference type="ARBA" id="ARBA00022519"/>
    </source>
</evidence>
<evidence type="ECO:0000256" key="1">
    <source>
        <dbReference type="ARBA" id="ARBA00004533"/>
    </source>
</evidence>
<dbReference type="AlphaFoldDB" id="A0A1I3TF19"/>